<gene>
    <name evidence="1" type="ORF">LOK49_LG01G01213</name>
</gene>
<name>A0ACC0J3C6_9ERIC</name>
<organism evidence="1 2">
    <name type="scientific">Camellia lanceoleosa</name>
    <dbReference type="NCBI Taxonomy" id="1840588"/>
    <lineage>
        <taxon>Eukaryota</taxon>
        <taxon>Viridiplantae</taxon>
        <taxon>Streptophyta</taxon>
        <taxon>Embryophyta</taxon>
        <taxon>Tracheophyta</taxon>
        <taxon>Spermatophyta</taxon>
        <taxon>Magnoliopsida</taxon>
        <taxon>eudicotyledons</taxon>
        <taxon>Gunneridae</taxon>
        <taxon>Pentapetalae</taxon>
        <taxon>asterids</taxon>
        <taxon>Ericales</taxon>
        <taxon>Theaceae</taxon>
        <taxon>Camellia</taxon>
    </lineage>
</organism>
<dbReference type="Proteomes" id="UP001060215">
    <property type="component" value="Chromosome 1"/>
</dbReference>
<sequence>MLIKLIQFCQLIMIETSTVIRLRFTHPRPGLGGHMLNLSPRIKILNFLVGSTGMARLTGSKTSGDSLYFNVEEECIGTIPMPPLPHEDWKGRPFRYYGESNEHLHLVIIYSPRIQFDVYEMERDYSRWFVKYRVDLGSVGAAFPQMMQRLSWDPMYYSFAILSLVRDEKDDEDSFMVLHVPGKILRYNLGDKSFEKICDVGDEHYDGNGMIEDSLMYFWFHSFQYIEFVSCI</sequence>
<reference evidence="1 2" key="1">
    <citation type="journal article" date="2022" name="Plant J.">
        <title>Chromosome-level genome of Camellia lanceoleosa provides a valuable resource for understanding genome evolution and self-incompatibility.</title>
        <authorList>
            <person name="Gong W."/>
            <person name="Xiao S."/>
            <person name="Wang L."/>
            <person name="Liao Z."/>
            <person name="Chang Y."/>
            <person name="Mo W."/>
            <person name="Hu G."/>
            <person name="Li W."/>
            <person name="Zhao G."/>
            <person name="Zhu H."/>
            <person name="Hu X."/>
            <person name="Ji K."/>
            <person name="Xiang X."/>
            <person name="Song Q."/>
            <person name="Yuan D."/>
            <person name="Jin S."/>
            <person name="Zhang L."/>
        </authorList>
    </citation>
    <scope>NUCLEOTIDE SEQUENCE [LARGE SCALE GENOMIC DNA]</scope>
    <source>
        <strain evidence="1">SQ_2022a</strain>
    </source>
</reference>
<protein>
    <submittedName>
        <fullName evidence="1">F-box protein</fullName>
    </submittedName>
</protein>
<proteinExistence type="predicted"/>
<keyword evidence="2" id="KW-1185">Reference proteome</keyword>
<accession>A0ACC0J3C6</accession>
<evidence type="ECO:0000313" key="2">
    <source>
        <dbReference type="Proteomes" id="UP001060215"/>
    </source>
</evidence>
<evidence type="ECO:0000313" key="1">
    <source>
        <dbReference type="EMBL" id="KAI8032399.1"/>
    </source>
</evidence>
<comment type="caution">
    <text evidence="1">The sequence shown here is derived from an EMBL/GenBank/DDBJ whole genome shotgun (WGS) entry which is preliminary data.</text>
</comment>
<dbReference type="EMBL" id="CM045758">
    <property type="protein sequence ID" value="KAI8032399.1"/>
    <property type="molecule type" value="Genomic_DNA"/>
</dbReference>